<feature type="transmembrane region" description="Helical" evidence="1">
    <location>
        <begin position="931"/>
        <end position="952"/>
    </location>
</feature>
<dbReference type="RefSeq" id="XP_068366722.1">
    <property type="nucleotide sequence ID" value="XM_068491237.1"/>
</dbReference>
<feature type="transmembrane region" description="Helical" evidence="1">
    <location>
        <begin position="175"/>
        <end position="196"/>
    </location>
</feature>
<feature type="transmembrane region" description="Helical" evidence="1">
    <location>
        <begin position="964"/>
        <end position="986"/>
    </location>
</feature>
<name>A0A1J4KR57_9EUKA</name>
<feature type="transmembrane region" description="Helical" evidence="1">
    <location>
        <begin position="798"/>
        <end position="818"/>
    </location>
</feature>
<sequence length="1290" mass="148174">MTYDDSPGAEQTLGSLLRSLTSSHTQMAKYYSKIFCFCHDIITISRLPNTVDTILWCIELGFFDFFILFVSCPFEWFKKLNITFDDLGTSKVLESKILLQQLAMLAIAITLLFSFFFWFSFIFYNPKKSHLSSLHATTLHFTVIHLPLIIAPIDGIIIGALLVSNINVSFTQYTTTTICISLGLCYILFITSNAVYTTVTNYSLTLSFDQFAYWRHPFRLMDHFVVFLNAMFIPIRMGYDSRWATFIAIIQFIYGAYIISTLKNITFVSLVALTIQIKISVDSLVFPIFTLVNVWMDYSNIMTFSILVILEFINTCASLIILSLLFNYSQTKLASFTQTKMPSSEATVSMLRFGINLSMKGVARTEFIKWIALWRFSFDLVPDLVRLCVVTRLSMEEIIIPHQHCGPLKQIPLLFLAYQLDLFQCYAANDGDQCIEGTKEDLTRMIKMSKEALKNFLIDPIYDQMSLGRLGSKLQSISNKFSTALISFPHSKEIAKLWNQFTTEIIYAPVPSQLKRKTPMETLYNPSTTIYGFLRSDKLPPPCINEKKESPVDWYFKYITRLSTYPMIIFLSVFYISFLINLYVIGKFTTDVSKSQLDHFINTSTFVRLQTELANEKLAEIEPYVQIPSYREISKLLGIDEETASTYVSKRISARSELSNLTSLYSYINTFPLPPDSQQCKDISFVLLLKYKLPKDSSIDAVYCQMLYINFYSQYIANISESIIWNFAPKEKIGYVTVLIYIVIFMSVSTAIFIIFLINDVRRRQKIIIAMKSVTNSRQSHRFHSTRYDLRNTVSFNVILWIIVMALTSAIYVSCVIPSDQENARVTRLLRQIAIISGISRSSQNSLAYSASHFMHNLTIPDIVGYLSNSREELVEKVNNLTEIGIDYIFQDIEPLNKWLANGTESFSSILLDYAQLLANKNQTNDFKFYYARYLFLFNISILIESTLPTMVDTAQVTMQKISSVYVISSVVILLAVFICMVLFYLDNQKKKTWYFAATTFLRRSIANDYRNLNIIQKALSHPFKNYIDELPYAFISREKNGPITYANSKTMDYLDYSPNQVIGQRLENIFKIEDFDDKKISKVKADGKETTLNFEIKEIDNNNEAIFINDITNSFESNYIYKEIIKTMRPNIPKLPFRDKMIYVEIRLDPNIMNPNSVFDTFDEADKGFKDAIRISCGVTYYTSIVTCECNFKDFIIYLDKIISCSSNNFILSVVYGIISCTTIDNEKARTLVCGNAVNRAHDCINHGLCRRSYIDSIIVSTYIKPEELASSNLISSTLIEISPLESQI</sequence>
<dbReference type="Pfam" id="PF13426">
    <property type="entry name" value="PAS_9"/>
    <property type="match status" value="1"/>
</dbReference>
<evidence type="ECO:0000256" key="1">
    <source>
        <dbReference type="SAM" id="Phobius"/>
    </source>
</evidence>
<keyword evidence="4" id="KW-1185">Reference proteome</keyword>
<comment type="caution">
    <text evidence="3">The sequence shown here is derived from an EMBL/GenBank/DDBJ whole genome shotgun (WGS) entry which is preliminary data.</text>
</comment>
<feature type="domain" description="PAS" evidence="2">
    <location>
        <begin position="1020"/>
        <end position="1075"/>
    </location>
</feature>
<dbReference type="InterPro" id="IPR035965">
    <property type="entry name" value="PAS-like_dom_sf"/>
</dbReference>
<proteinExistence type="predicted"/>
<dbReference type="SMART" id="SM00091">
    <property type="entry name" value="PAS"/>
    <property type="match status" value="1"/>
</dbReference>
<dbReference type="GeneID" id="94825941"/>
<reference evidence="3" key="1">
    <citation type="submission" date="2016-10" db="EMBL/GenBank/DDBJ databases">
        <authorList>
            <person name="Benchimol M."/>
            <person name="Almeida L.G."/>
            <person name="Vasconcelos A.T."/>
            <person name="Perreira-Neves A."/>
            <person name="Rosa I.A."/>
            <person name="Tasca T."/>
            <person name="Bogo M.R."/>
            <person name="de Souza W."/>
        </authorList>
    </citation>
    <scope>NUCLEOTIDE SEQUENCE [LARGE SCALE GENOMIC DNA]</scope>
    <source>
        <strain evidence="3">K</strain>
    </source>
</reference>
<evidence type="ECO:0000313" key="3">
    <source>
        <dbReference type="EMBL" id="OHT13586.1"/>
    </source>
</evidence>
<accession>A0A1J4KR57</accession>
<feature type="transmembrane region" description="Helical" evidence="1">
    <location>
        <begin position="733"/>
        <end position="758"/>
    </location>
</feature>
<evidence type="ECO:0000313" key="4">
    <source>
        <dbReference type="Proteomes" id="UP000179807"/>
    </source>
</evidence>
<dbReference type="Proteomes" id="UP000179807">
    <property type="component" value="Unassembled WGS sequence"/>
</dbReference>
<dbReference type="OrthoDB" id="10690006at2759"/>
<dbReference type="EMBL" id="MLAK01000509">
    <property type="protein sequence ID" value="OHT13586.1"/>
    <property type="molecule type" value="Genomic_DNA"/>
</dbReference>
<feature type="transmembrane region" description="Helical" evidence="1">
    <location>
        <begin position="242"/>
        <end position="259"/>
    </location>
</feature>
<protein>
    <recommendedName>
        <fullName evidence="2">PAS domain-containing protein</fullName>
    </recommendedName>
</protein>
<keyword evidence="1" id="KW-0472">Membrane</keyword>
<dbReference type="VEuPathDB" id="TrichDB:TRFO_03351"/>
<organism evidence="3 4">
    <name type="scientific">Tritrichomonas foetus</name>
    <dbReference type="NCBI Taxonomy" id="1144522"/>
    <lineage>
        <taxon>Eukaryota</taxon>
        <taxon>Metamonada</taxon>
        <taxon>Parabasalia</taxon>
        <taxon>Tritrichomonadida</taxon>
        <taxon>Tritrichomonadidae</taxon>
        <taxon>Tritrichomonas</taxon>
    </lineage>
</organism>
<feature type="transmembrane region" description="Helical" evidence="1">
    <location>
        <begin position="565"/>
        <end position="585"/>
    </location>
</feature>
<dbReference type="InterPro" id="IPR000014">
    <property type="entry name" value="PAS"/>
</dbReference>
<gene>
    <name evidence="3" type="ORF">TRFO_03351</name>
</gene>
<feature type="transmembrane region" description="Helical" evidence="1">
    <location>
        <begin position="53"/>
        <end position="77"/>
    </location>
</feature>
<dbReference type="SUPFAM" id="SSF55785">
    <property type="entry name" value="PYP-like sensor domain (PAS domain)"/>
    <property type="match status" value="1"/>
</dbReference>
<feature type="transmembrane region" description="Helical" evidence="1">
    <location>
        <begin position="98"/>
        <end position="124"/>
    </location>
</feature>
<feature type="transmembrane region" description="Helical" evidence="1">
    <location>
        <begin position="144"/>
        <end position="163"/>
    </location>
</feature>
<evidence type="ECO:0000259" key="2">
    <source>
        <dbReference type="PROSITE" id="PS50112"/>
    </source>
</evidence>
<dbReference type="CDD" id="cd00130">
    <property type="entry name" value="PAS"/>
    <property type="match status" value="1"/>
</dbReference>
<keyword evidence="1" id="KW-0812">Transmembrane</keyword>
<feature type="transmembrane region" description="Helical" evidence="1">
    <location>
        <begin position="216"/>
        <end position="235"/>
    </location>
</feature>
<keyword evidence="1" id="KW-1133">Transmembrane helix</keyword>
<feature type="transmembrane region" description="Helical" evidence="1">
    <location>
        <begin position="265"/>
        <end position="292"/>
    </location>
</feature>
<feature type="transmembrane region" description="Helical" evidence="1">
    <location>
        <begin position="304"/>
        <end position="326"/>
    </location>
</feature>
<dbReference type="PROSITE" id="PS50112">
    <property type="entry name" value="PAS"/>
    <property type="match status" value="1"/>
</dbReference>
<dbReference type="Gene3D" id="3.30.450.20">
    <property type="entry name" value="PAS domain"/>
    <property type="match status" value="1"/>
</dbReference>